<protein>
    <recommendedName>
        <fullName evidence="3">F-box domain-containing protein</fullName>
    </recommendedName>
</protein>
<dbReference type="EMBL" id="JAVHJM010000010">
    <property type="protein sequence ID" value="KAK6504450.1"/>
    <property type="molecule type" value="Genomic_DNA"/>
</dbReference>
<dbReference type="Proteomes" id="UP001307849">
    <property type="component" value="Unassembled WGS sequence"/>
</dbReference>
<proteinExistence type="predicted"/>
<evidence type="ECO:0000313" key="2">
    <source>
        <dbReference type="Proteomes" id="UP001307849"/>
    </source>
</evidence>
<keyword evidence="2" id="KW-1185">Reference proteome</keyword>
<reference evidence="1 2" key="1">
    <citation type="submission" date="2019-10" db="EMBL/GenBank/DDBJ databases">
        <authorList>
            <person name="Palmer J.M."/>
        </authorList>
    </citation>
    <scope>NUCLEOTIDE SEQUENCE [LARGE SCALE GENOMIC DNA]</scope>
    <source>
        <strain evidence="1 2">TWF506</strain>
    </source>
</reference>
<comment type="caution">
    <text evidence="1">The sequence shown here is derived from an EMBL/GenBank/DDBJ whole genome shotgun (WGS) entry which is preliminary data.</text>
</comment>
<accession>A0AAN8NPA5</accession>
<organism evidence="1 2">
    <name type="scientific">Arthrobotrys conoides</name>
    <dbReference type="NCBI Taxonomy" id="74498"/>
    <lineage>
        <taxon>Eukaryota</taxon>
        <taxon>Fungi</taxon>
        <taxon>Dikarya</taxon>
        <taxon>Ascomycota</taxon>
        <taxon>Pezizomycotina</taxon>
        <taxon>Orbiliomycetes</taxon>
        <taxon>Orbiliales</taxon>
        <taxon>Orbiliaceae</taxon>
        <taxon>Arthrobotrys</taxon>
    </lineage>
</organism>
<name>A0AAN8NPA5_9PEZI</name>
<evidence type="ECO:0008006" key="3">
    <source>
        <dbReference type="Google" id="ProtNLM"/>
    </source>
</evidence>
<gene>
    <name evidence="1" type="ORF">TWF506_002647</name>
</gene>
<dbReference type="AlphaFoldDB" id="A0AAN8NPA5"/>
<sequence length="377" mass="43160">MLMPKTPQTSSLDIFPLEILLQILQNLTIHSLHAILRVYRRSRITFSTYHTQIITHILLRTVPDPKFLVYFPYTHNNINFPLPSSKPLQTSHVEAYTQLRYAKSLLSLSDTISTLTTYIYSITSPQILKEITPRGTILLNHSAQFPYEEALTSTIHRIIISNTQTFLYTSNLNPINTYSIPSRFLPPPRPFPPEYPESVARRLLPPEILPKDLSSDEVILQLSGVYDSETPFLAKQTYRYLRRLVLKTLTKYLKEHDFFNGVCIIPSWEYMRDSVYIRDGLFFYLGIHPELLLKVLIQCTIDDDGKSIKAIDGDQLKNKGRKEQKARSTLAVDLGKAYTAVCEATHRYLEEIKANLGRGATMTDVEEVFNLNHGGAP</sequence>
<evidence type="ECO:0000313" key="1">
    <source>
        <dbReference type="EMBL" id="KAK6504450.1"/>
    </source>
</evidence>